<dbReference type="Proteomes" id="UP000298180">
    <property type="component" value="Unassembled WGS sequence"/>
</dbReference>
<dbReference type="CDD" id="cd01595">
    <property type="entry name" value="Adenylsuccinate_lyase_like"/>
    <property type="match status" value="1"/>
</dbReference>
<gene>
    <name evidence="3" type="ORF">EZ313_15030</name>
</gene>
<dbReference type="SMART" id="SM00998">
    <property type="entry name" value="ADSL_C"/>
    <property type="match status" value="1"/>
</dbReference>
<protein>
    <submittedName>
        <fullName evidence="3">Adenylosuccinate lyase</fullName>
    </submittedName>
</protein>
<comment type="caution">
    <text evidence="3">The sequence shown here is derived from an EMBL/GenBank/DDBJ whole genome shotgun (WGS) entry which is preliminary data.</text>
</comment>
<feature type="domain" description="Adenylosuccinate lyase C-terminal" evidence="2">
    <location>
        <begin position="378"/>
        <end position="459"/>
    </location>
</feature>
<evidence type="ECO:0000313" key="4">
    <source>
        <dbReference type="Proteomes" id="UP000298180"/>
    </source>
</evidence>
<dbReference type="PANTHER" id="PTHR43172">
    <property type="entry name" value="ADENYLOSUCCINATE LYASE"/>
    <property type="match status" value="1"/>
</dbReference>
<dbReference type="GO" id="GO:0005829">
    <property type="term" value="C:cytosol"/>
    <property type="evidence" value="ECO:0007669"/>
    <property type="project" value="TreeGrafter"/>
</dbReference>
<dbReference type="PRINTS" id="PR00149">
    <property type="entry name" value="FUMRATELYASE"/>
</dbReference>
<organism evidence="3 4">
    <name type="scientific">Ramlibacter henchirensis</name>
    <dbReference type="NCBI Taxonomy" id="204072"/>
    <lineage>
        <taxon>Bacteria</taxon>
        <taxon>Pseudomonadati</taxon>
        <taxon>Pseudomonadota</taxon>
        <taxon>Betaproteobacteria</taxon>
        <taxon>Burkholderiales</taxon>
        <taxon>Comamonadaceae</taxon>
        <taxon>Ramlibacter</taxon>
    </lineage>
</organism>
<dbReference type="InterPro" id="IPR020557">
    <property type="entry name" value="Fumarate_lyase_CS"/>
</dbReference>
<accession>A0A4Z0BUR6</accession>
<dbReference type="EMBL" id="SMLM01000002">
    <property type="protein sequence ID" value="TFZ02571.1"/>
    <property type="molecule type" value="Genomic_DNA"/>
</dbReference>
<dbReference type="Pfam" id="PF00206">
    <property type="entry name" value="Lyase_1"/>
    <property type="match status" value="1"/>
</dbReference>
<keyword evidence="1 3" id="KW-0456">Lyase</keyword>
<keyword evidence="4" id="KW-1185">Reference proteome</keyword>
<evidence type="ECO:0000313" key="3">
    <source>
        <dbReference type="EMBL" id="TFZ02571.1"/>
    </source>
</evidence>
<evidence type="ECO:0000259" key="2">
    <source>
        <dbReference type="SMART" id="SM00998"/>
    </source>
</evidence>
<proteinExistence type="predicted"/>
<dbReference type="PROSITE" id="PS00163">
    <property type="entry name" value="FUMARATE_LYASES"/>
    <property type="match status" value="1"/>
</dbReference>
<evidence type="ECO:0000256" key="1">
    <source>
        <dbReference type="ARBA" id="ARBA00023239"/>
    </source>
</evidence>
<name>A0A4Z0BUR6_9BURK</name>
<dbReference type="InterPro" id="IPR008948">
    <property type="entry name" value="L-Aspartase-like"/>
</dbReference>
<dbReference type="GO" id="GO:0070626">
    <property type="term" value="F:(S)-2-(5-amino-1-(5-phospho-D-ribosyl)imidazole-4-carboxamido) succinate lyase (fumarate-forming) activity"/>
    <property type="evidence" value="ECO:0007669"/>
    <property type="project" value="TreeGrafter"/>
</dbReference>
<dbReference type="PANTHER" id="PTHR43172:SF1">
    <property type="entry name" value="ADENYLOSUCCINATE LYASE"/>
    <property type="match status" value="1"/>
</dbReference>
<dbReference type="Gene3D" id="1.10.275.10">
    <property type="entry name" value="Fumarase/aspartase (N-terminal domain)"/>
    <property type="match status" value="1"/>
</dbReference>
<dbReference type="GO" id="GO:0004018">
    <property type="term" value="F:N6-(1,2-dicarboxyethyl)AMP AMP-lyase (fumarate-forming) activity"/>
    <property type="evidence" value="ECO:0007669"/>
    <property type="project" value="TreeGrafter"/>
</dbReference>
<dbReference type="Gene3D" id="1.10.40.30">
    <property type="entry name" value="Fumarase/aspartase (C-terminal domain)"/>
    <property type="match status" value="1"/>
</dbReference>
<reference evidence="3 4" key="1">
    <citation type="submission" date="2019-03" db="EMBL/GenBank/DDBJ databases">
        <title>Ramlibacter henchirensis DSM 14656, whole genome shotgun sequence.</title>
        <authorList>
            <person name="Zhang X."/>
            <person name="Feng G."/>
            <person name="Zhu H."/>
        </authorList>
    </citation>
    <scope>NUCLEOTIDE SEQUENCE [LARGE SCALE GENOMIC DNA]</scope>
    <source>
        <strain evidence="3 4">DSM 14656</strain>
    </source>
</reference>
<dbReference type="PRINTS" id="PR00145">
    <property type="entry name" value="ARGSUCLYASE"/>
</dbReference>
<dbReference type="AlphaFoldDB" id="A0A4Z0BUR6"/>
<dbReference type="InterPro" id="IPR000362">
    <property type="entry name" value="Fumarate_lyase_fam"/>
</dbReference>
<dbReference type="InterPro" id="IPR024083">
    <property type="entry name" value="Fumarase/histidase_N"/>
</dbReference>
<dbReference type="SUPFAM" id="SSF48557">
    <property type="entry name" value="L-aspartase-like"/>
    <property type="match status" value="1"/>
</dbReference>
<sequence length="479" mass="53314">MAAVTHPYQASAMIGVLDHRYYGRDPAAAARIAPYLSEDGFFQAMLKVEVALAEGLAARGLCERSVADEVRAAAAQVQPAEVHAEQERIRHPVMSLVNCLKRRVCDTARPFVHLTATTNDIVCSADAYRYREFTRHVLLPCLIELQSTLLRRAVEERDTLQIGRTHGQYAEPITFGWSLAHFASRLGRAIRQVHAAAEDLRGKMAGAVGAYNASSLFFDDPLSFEREVLARLGLKPSPLPTQIVEAEYLVDYTHALVSAFGIVANIADDMRNLHRSELGEVEEHFTADHVGSSTMPHKRNPSRFEAVKSLWKVFMPRMATVYMDQVSEHQRDLTNFESTFFVAEVAAGLYFAADLLGKTMATMVVRRDLMRRNFDDAAGAIVAEPAQLLLSVSGHRDGHETVRRLSRQALAEGRNLADLLFADPTIAERLRGLDERRLAILRDPSHYTGICSPRTAELCAELERDLARLKSTLADTQPH</sequence>
<dbReference type="InterPro" id="IPR022761">
    <property type="entry name" value="Fumarate_lyase_N"/>
</dbReference>
<dbReference type="GO" id="GO:0044208">
    <property type="term" value="P:'de novo' AMP biosynthetic process"/>
    <property type="evidence" value="ECO:0007669"/>
    <property type="project" value="TreeGrafter"/>
</dbReference>
<dbReference type="Gene3D" id="1.20.200.10">
    <property type="entry name" value="Fumarase/aspartase (Central domain)"/>
    <property type="match status" value="1"/>
</dbReference>
<dbReference type="InterPro" id="IPR019468">
    <property type="entry name" value="AdenyloSucc_lyase_C"/>
</dbReference>